<gene>
    <name evidence="1" type="ORF">BD626DRAFT_497026</name>
</gene>
<dbReference type="AlphaFoldDB" id="A0A550CDR2"/>
<reference evidence="1 2" key="1">
    <citation type="journal article" date="2019" name="New Phytol.">
        <title>Comparative genomics reveals unique wood-decay strategies and fruiting body development in the Schizophyllaceae.</title>
        <authorList>
            <person name="Almasi E."/>
            <person name="Sahu N."/>
            <person name="Krizsan K."/>
            <person name="Balint B."/>
            <person name="Kovacs G.M."/>
            <person name="Kiss B."/>
            <person name="Cseklye J."/>
            <person name="Drula E."/>
            <person name="Henrissat B."/>
            <person name="Nagy I."/>
            <person name="Chovatia M."/>
            <person name="Adam C."/>
            <person name="LaButti K."/>
            <person name="Lipzen A."/>
            <person name="Riley R."/>
            <person name="Grigoriev I.V."/>
            <person name="Nagy L.G."/>
        </authorList>
    </citation>
    <scope>NUCLEOTIDE SEQUENCE [LARGE SCALE GENOMIC DNA]</scope>
    <source>
        <strain evidence="1 2">NL-1724</strain>
    </source>
</reference>
<accession>A0A550CDR2</accession>
<name>A0A550CDR2_9AGAR</name>
<sequence>MASCVSWRLLLRMNAAFSEPTNCRISDGGTARREVEALNRLRQDHCIAIKGTREQELAHPTHIYRRRKQKRRRSKAVTALCSRNLGIPTSNWRYRKYTRVHARTAYR</sequence>
<organism evidence="1 2">
    <name type="scientific">Schizophyllum amplum</name>
    <dbReference type="NCBI Taxonomy" id="97359"/>
    <lineage>
        <taxon>Eukaryota</taxon>
        <taxon>Fungi</taxon>
        <taxon>Dikarya</taxon>
        <taxon>Basidiomycota</taxon>
        <taxon>Agaricomycotina</taxon>
        <taxon>Agaricomycetes</taxon>
        <taxon>Agaricomycetidae</taxon>
        <taxon>Agaricales</taxon>
        <taxon>Schizophyllaceae</taxon>
        <taxon>Schizophyllum</taxon>
    </lineage>
</organism>
<evidence type="ECO:0000313" key="2">
    <source>
        <dbReference type="Proteomes" id="UP000320762"/>
    </source>
</evidence>
<comment type="caution">
    <text evidence="1">The sequence shown here is derived from an EMBL/GenBank/DDBJ whole genome shotgun (WGS) entry which is preliminary data.</text>
</comment>
<dbReference type="Proteomes" id="UP000320762">
    <property type="component" value="Unassembled WGS sequence"/>
</dbReference>
<dbReference type="EMBL" id="VDMD01000011">
    <property type="protein sequence ID" value="TRM62938.1"/>
    <property type="molecule type" value="Genomic_DNA"/>
</dbReference>
<keyword evidence="2" id="KW-1185">Reference proteome</keyword>
<proteinExistence type="predicted"/>
<evidence type="ECO:0000313" key="1">
    <source>
        <dbReference type="EMBL" id="TRM62938.1"/>
    </source>
</evidence>
<protein>
    <submittedName>
        <fullName evidence="1">Uncharacterized protein</fullName>
    </submittedName>
</protein>